<evidence type="ECO:0008006" key="3">
    <source>
        <dbReference type="Google" id="ProtNLM"/>
    </source>
</evidence>
<dbReference type="InterPro" id="IPR009903">
    <property type="entry name" value="AcMNPV_AC110"/>
</dbReference>
<dbReference type="KEGG" id="vg:27429840"/>
<dbReference type="OrthoDB" id="25768at10239"/>
<reference evidence="1" key="1">
    <citation type="submission" date="2017-04" db="EMBL/GenBank/DDBJ databases">
        <title>Complete genome sequence of Urbanus proteus nucleopolyhedrovirus (UrprNPV).</title>
        <authorList>
            <person name="Santos E.R."/>
            <person name="Melo F.L."/>
            <person name="Sosa-Gomez D.R."/>
            <person name="Ribeiro B.M."/>
            <person name="Ardisson-Araujo D.M.P."/>
        </authorList>
    </citation>
    <scope>NUCLEOTIDE SEQUENCE [LARGE SCALE GENOMIC DNA]</scope>
    <source>
        <strain evidence="1">Southern Brazil</strain>
    </source>
</reference>
<dbReference type="GeneID" id="27429840"/>
<dbReference type="Proteomes" id="UP000201861">
    <property type="component" value="Segment"/>
</dbReference>
<name>A0A161C6W6_9ABAC</name>
<dbReference type="RefSeq" id="YP_009250071.1">
    <property type="nucleotide sequence ID" value="NC_029997.2"/>
</dbReference>
<accession>A0A161C6W6</accession>
<protein>
    <recommendedName>
        <fullName evidence="3">PIF-7</fullName>
    </recommendedName>
</protein>
<dbReference type="Pfam" id="PF07280">
    <property type="entry name" value="Ac110_PIF"/>
    <property type="match status" value="1"/>
</dbReference>
<evidence type="ECO:0000313" key="2">
    <source>
        <dbReference type="Proteomes" id="UP000201861"/>
    </source>
</evidence>
<organism evidence="1 2">
    <name type="scientific">Urbanus proteus nucleopolyhedrovirus</name>
    <dbReference type="NCBI Taxonomy" id="1675866"/>
    <lineage>
        <taxon>Viruses</taxon>
        <taxon>Viruses incertae sedis</taxon>
        <taxon>Naldaviricetes</taxon>
        <taxon>Lefavirales</taxon>
        <taxon>Baculoviridae</taxon>
        <taxon>Alphabaculovirus</taxon>
        <taxon>Alphabaculovirus urprotei</taxon>
    </lineage>
</organism>
<sequence>MIVYMILACVLFFGFVAFLFQLKINKKQLRNDLFFQYKFIPENLLPFVRVVNLKNYDLSLQH</sequence>
<evidence type="ECO:0000313" key="1">
    <source>
        <dbReference type="EMBL" id="AKR17315.1"/>
    </source>
</evidence>
<dbReference type="EMBL" id="KR011717">
    <property type="protein sequence ID" value="AKR17315.1"/>
    <property type="molecule type" value="Genomic_DNA"/>
</dbReference>
<keyword evidence="2" id="KW-1185">Reference proteome</keyword>
<proteinExistence type="predicted"/>